<name>A0A7I8IVR8_SPIIN</name>
<dbReference type="EMBL" id="LR743593">
    <property type="protein sequence ID" value="CAA2622253.1"/>
    <property type="molecule type" value="Genomic_DNA"/>
</dbReference>
<feature type="compositionally biased region" description="Polar residues" evidence="5">
    <location>
        <begin position="114"/>
        <end position="126"/>
    </location>
</feature>
<dbReference type="UniPathway" id="UPA00845"/>
<keyword evidence="3 4" id="KW-0808">Transferase</keyword>
<comment type="similarity">
    <text evidence="2 4">Belongs to the glycosyltransferase 8 family.</text>
</comment>
<proteinExistence type="inferred from homology"/>
<dbReference type="Gene3D" id="3.90.550.10">
    <property type="entry name" value="Spore Coat Polysaccharide Biosynthesis Protein SpsA, Chain A"/>
    <property type="match status" value="1"/>
</dbReference>
<dbReference type="GO" id="GO:0071555">
    <property type="term" value="P:cell wall organization"/>
    <property type="evidence" value="ECO:0007669"/>
    <property type="project" value="UniProtKB-KW"/>
</dbReference>
<evidence type="ECO:0000313" key="7">
    <source>
        <dbReference type="Proteomes" id="UP001189122"/>
    </source>
</evidence>
<dbReference type="PANTHER" id="PTHR32116:SF12">
    <property type="entry name" value="GALACTURONOSYLTRANSFERASE 7-RELATED"/>
    <property type="match status" value="1"/>
</dbReference>
<comment type="subcellular location">
    <subcellularLocation>
        <location evidence="4">Golgi apparatus membrane</location>
        <topology evidence="4">Single-pass type II membrane protein</topology>
    </subcellularLocation>
</comment>
<evidence type="ECO:0000256" key="1">
    <source>
        <dbReference type="ARBA" id="ARBA00004877"/>
    </source>
</evidence>
<dbReference type="EMBL" id="CACRZD030000006">
    <property type="protein sequence ID" value="CAA6661909.1"/>
    <property type="molecule type" value="Genomic_DNA"/>
</dbReference>
<dbReference type="EC" id="2.4.1.-" evidence="4"/>
<accession>A0A7I8IVR8</accession>
<keyword evidence="4" id="KW-0333">Golgi apparatus</keyword>
<dbReference type="GO" id="GO:0000139">
    <property type="term" value="C:Golgi membrane"/>
    <property type="evidence" value="ECO:0007669"/>
    <property type="project" value="UniProtKB-SubCell"/>
</dbReference>
<dbReference type="InterPro" id="IPR029993">
    <property type="entry name" value="GAUT"/>
</dbReference>
<gene>
    <name evidence="6" type="ORF">SI7747_06008303</name>
</gene>
<keyword evidence="7" id="KW-1185">Reference proteome</keyword>
<keyword evidence="3 4" id="KW-0328">Glycosyltransferase</keyword>
<protein>
    <recommendedName>
        <fullName evidence="4">Hexosyltransferase</fullName>
        <ecNumber evidence="4">2.4.1.-</ecNumber>
    </recommendedName>
</protein>
<dbReference type="GO" id="GO:0047262">
    <property type="term" value="F:polygalacturonate 4-alpha-galacturonosyltransferase activity"/>
    <property type="evidence" value="ECO:0007669"/>
    <property type="project" value="InterPro"/>
</dbReference>
<evidence type="ECO:0000313" key="6">
    <source>
        <dbReference type="EMBL" id="CAA2622253.1"/>
    </source>
</evidence>
<dbReference type="Pfam" id="PF01501">
    <property type="entry name" value="Glyco_transf_8"/>
    <property type="match status" value="1"/>
</dbReference>
<feature type="region of interest" description="Disordered" evidence="5">
    <location>
        <begin position="114"/>
        <end position="165"/>
    </location>
</feature>
<evidence type="ECO:0000256" key="3">
    <source>
        <dbReference type="ARBA" id="ARBA00022676"/>
    </source>
</evidence>
<evidence type="ECO:0000256" key="4">
    <source>
        <dbReference type="RuleBase" id="RU362027"/>
    </source>
</evidence>
<comment type="pathway">
    <text evidence="1 4">Glycan metabolism; pectin biosynthesis.</text>
</comment>
<evidence type="ECO:0000256" key="5">
    <source>
        <dbReference type="SAM" id="MobiDB-lite"/>
    </source>
</evidence>
<dbReference type="Pfam" id="PF25557">
    <property type="entry name" value="GAUT_1"/>
    <property type="match status" value="1"/>
</dbReference>
<dbReference type="AlphaFoldDB" id="A0A7I8IVR8"/>
<sequence>MKGGVVTPAVKRRWKGFALAVLTLVVLSLLLPLVFLFGVQSRSSYGYLSDDQSPPGSNVRSVDGVDLLDHEKPKEDIYFDGFIVCGSCIGCWTRIVDRLASSFRPFFPEEPGNIQNSTNVNSTSLLDETPIHSEGNHPPAVENETHPSPSTDVAKPSPGTSTIKSDDETTILCQLQFGSYCLWSLRNKERMKDLIVKKIRDQLFVVRAYYPLIDKIKGQGVFSQKVKQNIQDHEHLLGGAMFDAELPSNFEERMQTMEDVISTSKSLQPDYNYVEKKMRLILDWAEEEAKFYAKQGAFLYQLSVQTVPKSLHCLSMRLTAESFKILPVDAENAHAERLSDPDLQHYVIFSKNVLASSVAINSTVTSAKETKNLVFHLLTDSQNYFSMKFWFSKYTYKNAVIDVQNIEEFGLQYPHGFGMEPHLSMFEEFRIFIRNNGQPRIEHIPVFGHVHFLLPDLFKKLRKLVVLDDDIVVQKDLSHLWNLELKGKVIGAVEYCGMRLSHLKGMHGETNYNKDTCVWMSGLNVIDLDKWRELNLTGTYTQLLHENLNLREKTATSWRDAVLPTAMLTFQGLGASYEVNTEGVQSAAVLHYNGNMKPWLELGVQNYKTYWKRFLIRGIHSWLIAIDQELMMMVPLKKKIILLSPGRSKRMLPLNHGRSCGGFILHAYMGFWGCSGIVDSLVLNASIECMSRLYQT</sequence>
<keyword evidence="4" id="KW-0961">Cell wall biogenesis/degradation</keyword>
<dbReference type="PANTHER" id="PTHR32116">
    <property type="entry name" value="GALACTURONOSYLTRANSFERASE 4-RELATED"/>
    <property type="match status" value="1"/>
</dbReference>
<dbReference type="GO" id="GO:0045489">
    <property type="term" value="P:pectin biosynthetic process"/>
    <property type="evidence" value="ECO:0007669"/>
    <property type="project" value="UniProtKB-UniPathway"/>
</dbReference>
<reference evidence="6 7" key="1">
    <citation type="submission" date="2019-12" db="EMBL/GenBank/DDBJ databases">
        <authorList>
            <person name="Scholz U."/>
            <person name="Mascher M."/>
            <person name="Fiebig A."/>
        </authorList>
    </citation>
    <scope>NUCLEOTIDE SEQUENCE</scope>
</reference>
<dbReference type="InterPro" id="IPR002495">
    <property type="entry name" value="Glyco_trans_8"/>
</dbReference>
<evidence type="ECO:0000256" key="2">
    <source>
        <dbReference type="ARBA" id="ARBA00006351"/>
    </source>
</evidence>
<dbReference type="InterPro" id="IPR029044">
    <property type="entry name" value="Nucleotide-diphossugar_trans"/>
</dbReference>
<organism evidence="6">
    <name type="scientific">Spirodela intermedia</name>
    <name type="common">Intermediate duckweed</name>
    <dbReference type="NCBI Taxonomy" id="51605"/>
    <lineage>
        <taxon>Eukaryota</taxon>
        <taxon>Viridiplantae</taxon>
        <taxon>Streptophyta</taxon>
        <taxon>Embryophyta</taxon>
        <taxon>Tracheophyta</taxon>
        <taxon>Spermatophyta</taxon>
        <taxon>Magnoliopsida</taxon>
        <taxon>Liliopsida</taxon>
        <taxon>Araceae</taxon>
        <taxon>Lemnoideae</taxon>
        <taxon>Spirodela</taxon>
    </lineage>
</organism>
<dbReference type="SUPFAM" id="SSF53448">
    <property type="entry name" value="Nucleotide-diphospho-sugar transferases"/>
    <property type="match status" value="1"/>
</dbReference>
<dbReference type="Proteomes" id="UP001189122">
    <property type="component" value="Unassembled WGS sequence"/>
</dbReference>